<dbReference type="Proteomes" id="UP000515159">
    <property type="component" value="Chromosome 2"/>
</dbReference>
<accession>A0A6P8QT00</accession>
<dbReference type="AlphaFoldDB" id="A0A6P8QT00"/>
<feature type="region of interest" description="Disordered" evidence="1">
    <location>
        <begin position="244"/>
        <end position="274"/>
    </location>
</feature>
<keyword evidence="2" id="KW-1185">Reference proteome</keyword>
<feature type="region of interest" description="Disordered" evidence="1">
    <location>
        <begin position="127"/>
        <end position="158"/>
    </location>
</feature>
<reference evidence="3" key="1">
    <citation type="submission" date="2025-08" db="UniProtKB">
        <authorList>
            <consortium name="RefSeq"/>
        </authorList>
    </citation>
    <scope>IDENTIFICATION</scope>
</reference>
<sequence length="689" mass="77046">MSVKPLRNVSLCVLGERGGVTRGRRRHTSWCDESSEARGHLEPLLSPWQQNAFESESEADLFIVENKNECGRREAVKSAMASRRCSKVLLMVKTIEILHFQDNYRVTVKQTEDLNLMENMVRKMQLHQHGSFSSKQQSSGTWSFSSNQRNTTENRDCLGSPRNSSAICRAVFRDSAPTFHITLSPSTSSDFSASESFISSHLAGLPSLTSGSTPDIVTSPLTLTAGSGVGKCCLGVRVTSRSEVGRSSLSLDTGPNQHSLDAPGRSTSAKRMSWSSIGMRKDETGVLEGNINKHQMEADTKTKETTLRTFVWRSVFSDVDINKSEPVFYPETNRLPSELHWSYDVFPAAAATLHNDTTASGSYQVTENNIGEALFMTDWNWNNSIVQNYLSDESDLSEGEKQEVFLTYSKQLDLSLRPEVVENIEESCSEVECSMYSYPDFLPEPFNILDLPELASLKCEKLKEITGATPESSIGKLLSRLLQMEKMQYLTIQKEKLKASRAHLISATGLRSSSPKAFHKQKYSRQNELSSLQLAYEGQYHEENSSWYKHQQNSAKCLCQQFCHCKWASRTSSIRDLTTQPVTRANSACKPSRTLVHSNSHQLFLHRPASTLAFSQIPQTFVEVTKVKLPSNMGTSYSVALRSTAKYKGRKKKPNTNKSKASNKLQLQRQNSLAVLCSSKQDLTQPDKG</sequence>
<evidence type="ECO:0000313" key="3">
    <source>
        <dbReference type="RefSeq" id="XP_033790688.1"/>
    </source>
</evidence>
<dbReference type="CTD" id="222826"/>
<organism evidence="2 3">
    <name type="scientific">Geotrypetes seraphini</name>
    <name type="common">Gaboon caecilian</name>
    <name type="synonym">Caecilia seraphini</name>
    <dbReference type="NCBI Taxonomy" id="260995"/>
    <lineage>
        <taxon>Eukaryota</taxon>
        <taxon>Metazoa</taxon>
        <taxon>Chordata</taxon>
        <taxon>Craniata</taxon>
        <taxon>Vertebrata</taxon>
        <taxon>Euteleostomi</taxon>
        <taxon>Amphibia</taxon>
        <taxon>Gymnophiona</taxon>
        <taxon>Geotrypetes</taxon>
    </lineage>
</organism>
<dbReference type="InParanoid" id="A0A6P8QT00"/>
<dbReference type="PANTHER" id="PTHR22145">
    <property type="entry name" value="SI:CH211-266K22.6"/>
    <property type="match status" value="1"/>
</dbReference>
<dbReference type="OrthoDB" id="8763336at2759"/>
<evidence type="ECO:0000256" key="1">
    <source>
        <dbReference type="SAM" id="MobiDB-lite"/>
    </source>
</evidence>
<feature type="compositionally biased region" description="Polar residues" evidence="1">
    <location>
        <begin position="128"/>
        <end position="151"/>
    </location>
</feature>
<dbReference type="InterPro" id="IPR029266">
    <property type="entry name" value="FAM217"/>
</dbReference>
<dbReference type="PANTHER" id="PTHR22145:SF4">
    <property type="entry name" value="PROTEIN FAM217A"/>
    <property type="match status" value="1"/>
</dbReference>
<gene>
    <name evidence="3" type="primary">FAM217A</name>
</gene>
<name>A0A6P8QT00_GEOSA</name>
<dbReference type="RefSeq" id="XP_033790688.1">
    <property type="nucleotide sequence ID" value="XM_033934797.1"/>
</dbReference>
<protein>
    <submittedName>
        <fullName evidence="3">Protein FAM217A isoform X1</fullName>
    </submittedName>
</protein>
<proteinExistence type="predicted"/>
<dbReference type="Pfam" id="PF15344">
    <property type="entry name" value="FAM217"/>
    <property type="match status" value="1"/>
</dbReference>
<dbReference type="KEGG" id="gsh:117355776"/>
<dbReference type="GeneID" id="117355776"/>
<evidence type="ECO:0000313" key="2">
    <source>
        <dbReference type="Proteomes" id="UP000515159"/>
    </source>
</evidence>